<evidence type="ECO:0000313" key="1">
    <source>
        <dbReference type="EMBL" id="MEA9355750.1"/>
    </source>
</evidence>
<gene>
    <name evidence="1" type="ORF">SHI21_06045</name>
</gene>
<comment type="caution">
    <text evidence="1">The sequence shown here is derived from an EMBL/GenBank/DDBJ whole genome shotgun (WGS) entry which is preliminary data.</text>
</comment>
<evidence type="ECO:0000313" key="2">
    <source>
        <dbReference type="Proteomes" id="UP001302274"/>
    </source>
</evidence>
<proteinExistence type="predicted"/>
<accession>A0ABU5VRR6</accession>
<sequence>MILELILLTQILHAGEPDNFSARLDSKAVVANTSINETVNNVLGVTISEANGRSGEKGCDKKLLTNLLKDELDRNWPNITKYLYLNVPFAGPDSYTKVPYLGTMPYGRTTFSPSVKLQLDDETFTIGIDKIDHFFAHGFLYWNIVDQDPTLPAKKVKNALDLGTAQEEGPWGLQFTGVKSYADMSANYKGLSFWRDLLDGSPALIECVDNKFVLKNKFALENYFDSSMDESINCSSYAKVEMLQSIRTFTEQNKVSCPVSSEACEKFVKDYPKEVAEKILHPLCRKTGTSQIEKASKLSSKDIIDGVQGVFSGGGNLFEMLFPPTKKDNNTGAGGVMAK</sequence>
<organism evidence="1 2">
    <name type="scientific">Bacteriovorax antarcticus</name>
    <dbReference type="NCBI Taxonomy" id="3088717"/>
    <lineage>
        <taxon>Bacteria</taxon>
        <taxon>Pseudomonadati</taxon>
        <taxon>Bdellovibrionota</taxon>
        <taxon>Bacteriovoracia</taxon>
        <taxon>Bacteriovoracales</taxon>
        <taxon>Bacteriovoracaceae</taxon>
        <taxon>Bacteriovorax</taxon>
    </lineage>
</organism>
<reference evidence="1 2" key="1">
    <citation type="submission" date="2023-11" db="EMBL/GenBank/DDBJ databases">
        <title>A Novel Polar Bacteriovorax (B. antarcticus) Isolated from the Biocrust in Antarctica.</title>
        <authorList>
            <person name="Mun W."/>
            <person name="Choi S.Y."/>
            <person name="Mitchell R.J."/>
        </authorList>
    </citation>
    <scope>NUCLEOTIDE SEQUENCE [LARGE SCALE GENOMIC DNA]</scope>
    <source>
        <strain evidence="1 2">PP10</strain>
    </source>
</reference>
<dbReference type="RefSeq" id="WP_323575380.1">
    <property type="nucleotide sequence ID" value="NZ_JAYGJQ010000001.1"/>
</dbReference>
<keyword evidence="2" id="KW-1185">Reference proteome</keyword>
<protein>
    <submittedName>
        <fullName evidence="1">Uncharacterized protein</fullName>
    </submittedName>
</protein>
<name>A0ABU5VRR6_9BACT</name>
<dbReference type="Proteomes" id="UP001302274">
    <property type="component" value="Unassembled WGS sequence"/>
</dbReference>
<dbReference type="EMBL" id="JAYGJQ010000001">
    <property type="protein sequence ID" value="MEA9355750.1"/>
    <property type="molecule type" value="Genomic_DNA"/>
</dbReference>